<organism evidence="1 2">
    <name type="scientific">Microbulbifer spongiae</name>
    <dbReference type="NCBI Taxonomy" id="2944933"/>
    <lineage>
        <taxon>Bacteria</taxon>
        <taxon>Pseudomonadati</taxon>
        <taxon>Pseudomonadota</taxon>
        <taxon>Gammaproteobacteria</taxon>
        <taxon>Cellvibrionales</taxon>
        <taxon>Microbulbiferaceae</taxon>
        <taxon>Microbulbifer</taxon>
    </lineage>
</organism>
<dbReference type="RefSeq" id="WP_301414150.1">
    <property type="nucleotide sequence ID" value="NZ_CP098023.1"/>
</dbReference>
<accession>A0ABY9E5V3</accession>
<sequence>MIEYIQASGISNVGEDEHFYELTTGIYIGDIVRISQVRNPIDLDQDGSPDQFAYKMIGAFVTTDNQVRNNAAGTPWQTPGKVETLQASAVAEGIENEEVNKGAWRMECIQRTVNLRVVIGE</sequence>
<name>A0ABY9E5V3_9GAMM</name>
<evidence type="ECO:0000313" key="1">
    <source>
        <dbReference type="EMBL" id="WKD48399.1"/>
    </source>
</evidence>
<reference evidence="1 2" key="1">
    <citation type="submission" date="2022-05" db="EMBL/GenBank/DDBJ databases">
        <title>Microbulbifer sp. nov., isolated from sponge.</title>
        <authorList>
            <person name="Gao L."/>
        </authorList>
    </citation>
    <scope>NUCLEOTIDE SEQUENCE [LARGE SCALE GENOMIC DNA]</scope>
    <source>
        <strain evidence="1 2">MI-G</strain>
    </source>
</reference>
<evidence type="ECO:0000313" key="2">
    <source>
        <dbReference type="Proteomes" id="UP001321520"/>
    </source>
</evidence>
<dbReference type="Proteomes" id="UP001321520">
    <property type="component" value="Chromosome"/>
</dbReference>
<protein>
    <submittedName>
        <fullName evidence="1">Uncharacterized protein</fullName>
    </submittedName>
</protein>
<keyword evidence="2" id="KW-1185">Reference proteome</keyword>
<proteinExistence type="predicted"/>
<dbReference type="EMBL" id="CP098023">
    <property type="protein sequence ID" value="WKD48399.1"/>
    <property type="molecule type" value="Genomic_DNA"/>
</dbReference>
<gene>
    <name evidence="1" type="ORF">M8T91_10690</name>
</gene>